<name>G5PYI3_SALMO</name>
<protein>
    <submittedName>
        <fullName evidence="2">Uncharacterized protein</fullName>
    </submittedName>
</protein>
<keyword evidence="1" id="KW-0472">Membrane</keyword>
<proteinExistence type="predicted"/>
<dbReference type="PATRIC" id="fig|913242.3.peg.496"/>
<feature type="transmembrane region" description="Helical" evidence="1">
    <location>
        <begin position="12"/>
        <end position="31"/>
    </location>
</feature>
<dbReference type="Proteomes" id="UP000003221">
    <property type="component" value="Unassembled WGS sequence"/>
</dbReference>
<evidence type="ECO:0000313" key="2">
    <source>
        <dbReference type="EMBL" id="EHC83054.1"/>
    </source>
</evidence>
<evidence type="ECO:0000313" key="3">
    <source>
        <dbReference type="Proteomes" id="UP000003221"/>
    </source>
</evidence>
<dbReference type="EMBL" id="AFCS01000131">
    <property type="protein sequence ID" value="EHC83054.1"/>
    <property type="molecule type" value="Genomic_DNA"/>
</dbReference>
<keyword evidence="1" id="KW-1133">Transmembrane helix</keyword>
<keyword evidence="1" id="KW-0812">Transmembrane</keyword>
<gene>
    <name evidence="2" type="ORF">LTSEMON_0467</name>
</gene>
<reference evidence="2 3" key="1">
    <citation type="journal article" date="2011" name="BMC Genomics">
        <title>Genome sequencing reveals diversification of virulence factor content and possible host adaptation in distinct subpopulations of Salmonella enterica.</title>
        <authorList>
            <person name="den Bakker H.C."/>
            <person name="Moreno Switt A.I."/>
            <person name="Govoni G."/>
            <person name="Cummings C.A."/>
            <person name="Ranieri M.L."/>
            <person name="Degoricija L."/>
            <person name="Hoelzer K."/>
            <person name="Rodriguez-Rivera L.D."/>
            <person name="Brown S."/>
            <person name="Bolchacova E."/>
            <person name="Furtado M.R."/>
            <person name="Wiedmann M."/>
        </authorList>
    </citation>
    <scope>NUCLEOTIDE SEQUENCE [LARGE SCALE GENOMIC DNA]</scope>
    <source>
        <strain evidence="2 3">S5-403</strain>
    </source>
</reference>
<accession>G5PYI3</accession>
<organism evidence="2 3">
    <name type="scientific">Salmonella enterica subsp. enterica serovar Montevideo str. S5-403</name>
    <dbReference type="NCBI Taxonomy" id="913242"/>
    <lineage>
        <taxon>Bacteria</taxon>
        <taxon>Pseudomonadati</taxon>
        <taxon>Pseudomonadota</taxon>
        <taxon>Gammaproteobacteria</taxon>
        <taxon>Enterobacterales</taxon>
        <taxon>Enterobacteriaceae</taxon>
        <taxon>Salmonella</taxon>
    </lineage>
</organism>
<evidence type="ECO:0000256" key="1">
    <source>
        <dbReference type="SAM" id="Phobius"/>
    </source>
</evidence>
<dbReference type="AlphaFoldDB" id="G5PYI3"/>
<comment type="caution">
    <text evidence="2">The sequence shown here is derived from an EMBL/GenBank/DDBJ whole genome shotgun (WGS) entry which is preliminary data.</text>
</comment>
<sequence length="42" mass="5191">MTCFFHYKNGQWQAISYFFLAARGFILIRYLRSKYHEFCIYG</sequence>